<protein>
    <submittedName>
        <fullName evidence="1">Uncharacterized protein</fullName>
    </submittedName>
</protein>
<keyword evidence="2" id="KW-1185">Reference proteome</keyword>
<dbReference type="RefSeq" id="WP_009501867.1">
    <property type="nucleotide sequence ID" value="NZ_ANIN01000002.1"/>
</dbReference>
<evidence type="ECO:0000313" key="1">
    <source>
        <dbReference type="EMBL" id="ELA08314.1"/>
    </source>
</evidence>
<accession>L2F5H8</accession>
<dbReference type="Proteomes" id="UP000023795">
    <property type="component" value="Unassembled WGS sequence"/>
</dbReference>
<comment type="caution">
    <text evidence="1">The sequence shown here is derived from an EMBL/GenBank/DDBJ whole genome shotgun (WGS) entry which is preliminary data.</text>
</comment>
<dbReference type="eggNOG" id="ENOG5032VDR">
    <property type="taxonomic scope" value="Bacteria"/>
</dbReference>
<dbReference type="STRING" id="1230338.MOMA_07121"/>
<dbReference type="EMBL" id="ANIN01000002">
    <property type="protein sequence ID" value="ELA08314.1"/>
    <property type="molecule type" value="Genomic_DNA"/>
</dbReference>
<dbReference type="PATRIC" id="fig|1230338.3.peg.1515"/>
<sequence length="225" mass="25498">MSYYFGFLPSTSLSDTIDDAYALIKNNRGERYDVYRDKITHLINQELLDIMLVKLIESLPDNSERKQHLIKVSHTIEATTDKLINTVLSPTTNDLVLPSFEFLDKNVLKTDLEGKLRISVPLSDALATQLLASFDNVQQGNGKHEVENLTRLFDELTKACLQHFLLDFSKTLPLSRLKRGAIPIADSVINKALSLALHRLIPQLPTESLAKFTSYYQPLIFESHN</sequence>
<organism evidence="1 2">
    <name type="scientific">Moraxella macacae 0408225</name>
    <dbReference type="NCBI Taxonomy" id="1230338"/>
    <lineage>
        <taxon>Bacteria</taxon>
        <taxon>Pseudomonadati</taxon>
        <taxon>Pseudomonadota</taxon>
        <taxon>Gammaproteobacteria</taxon>
        <taxon>Moraxellales</taxon>
        <taxon>Moraxellaceae</taxon>
        <taxon>Moraxella</taxon>
    </lineage>
</organism>
<reference evidence="1 2" key="1">
    <citation type="journal article" date="2013" name="Genome Announc.">
        <title>Genome Sequence of Moraxella macacae 0408225, a Novel Bacterial Species Isolated from a Cynomolgus Macaque with Epistaxis.</title>
        <authorList>
            <person name="Ladner J.T."/>
            <person name="Whitehouse C.A."/>
            <person name="Koroleva G.I."/>
            <person name="Palacios G.F."/>
        </authorList>
    </citation>
    <scope>NUCLEOTIDE SEQUENCE [LARGE SCALE GENOMIC DNA]</scope>
    <source>
        <strain evidence="1 2">0408225</strain>
    </source>
</reference>
<dbReference type="AlphaFoldDB" id="L2F5H8"/>
<dbReference type="OrthoDB" id="6703663at2"/>
<name>L2F5H8_9GAMM</name>
<evidence type="ECO:0000313" key="2">
    <source>
        <dbReference type="Proteomes" id="UP000023795"/>
    </source>
</evidence>
<gene>
    <name evidence="1" type="ORF">MOMA_07121</name>
</gene>
<proteinExistence type="predicted"/>